<evidence type="ECO:0000256" key="1">
    <source>
        <dbReference type="ARBA" id="ARBA00008792"/>
    </source>
</evidence>
<dbReference type="PANTHER" id="PTHR18934">
    <property type="entry name" value="ATP-DEPENDENT RNA HELICASE"/>
    <property type="match status" value="1"/>
</dbReference>
<proteinExistence type="inferred from homology"/>
<feature type="domain" description="Helicase C-terminal" evidence="10">
    <location>
        <begin position="452"/>
        <end position="621"/>
    </location>
</feature>
<dbReference type="Pfam" id="PF00270">
    <property type="entry name" value="DEAD"/>
    <property type="match status" value="1"/>
</dbReference>
<dbReference type="GO" id="GO:0003678">
    <property type="term" value="F:DNA helicase activity"/>
    <property type="evidence" value="ECO:0007669"/>
    <property type="project" value="TreeGrafter"/>
</dbReference>
<keyword evidence="3" id="KW-0547">Nucleotide-binding</keyword>
<dbReference type="CDD" id="cd18791">
    <property type="entry name" value="SF2_C_RHA"/>
    <property type="match status" value="1"/>
</dbReference>
<dbReference type="SMART" id="SM00490">
    <property type="entry name" value="HELICc"/>
    <property type="match status" value="1"/>
</dbReference>
<dbReference type="Pfam" id="PF21010">
    <property type="entry name" value="HA2_C"/>
    <property type="match status" value="1"/>
</dbReference>
<keyword evidence="7" id="KW-0694">RNA-binding</keyword>
<dbReference type="AlphaFoldDB" id="A0A146M0C8"/>
<dbReference type="InterPro" id="IPR027417">
    <property type="entry name" value="P-loop_NTPase"/>
</dbReference>
<dbReference type="Pfam" id="PF07717">
    <property type="entry name" value="OB_NTP_bind"/>
    <property type="match status" value="1"/>
</dbReference>
<dbReference type="GO" id="GO:0002151">
    <property type="term" value="F:G-quadruplex RNA binding"/>
    <property type="evidence" value="ECO:0007669"/>
    <property type="project" value="TreeGrafter"/>
</dbReference>
<dbReference type="SUPFAM" id="SSF52540">
    <property type="entry name" value="P-loop containing nucleoside triphosphate hydrolases"/>
    <property type="match status" value="1"/>
</dbReference>
<keyword evidence="4" id="KW-0378">Hydrolase</keyword>
<dbReference type="GO" id="GO:0005524">
    <property type="term" value="F:ATP binding"/>
    <property type="evidence" value="ECO:0007669"/>
    <property type="project" value="UniProtKB-KW"/>
</dbReference>
<evidence type="ECO:0000313" key="11">
    <source>
        <dbReference type="EMBL" id="JAQ12462.1"/>
    </source>
</evidence>
<dbReference type="PROSITE" id="PS00690">
    <property type="entry name" value="DEAH_ATP_HELICASE"/>
    <property type="match status" value="1"/>
</dbReference>
<dbReference type="InterPro" id="IPR048333">
    <property type="entry name" value="HA2_WH"/>
</dbReference>
<sequence>MARKKNKKMKGQMPKGKGKERSIQDFTLEELSGSRPPPWAKGRMIGLWHREKNMLKFVNGEPGQEKPPKLKQLKKFNKLNKAREPRCVSLDVPQEKISEIQDMLKQIGVPAPPCVQTTRAANVQDRYKHVEDSAFKTKFLRSLSGNIQDKITTTKTCSLRKDRVLDERYMAEERSKMSNGRYKEMLTFRKKLPAWDKRSELLDALDRHNVILVTGETGCGKTTQVAQFILEDAILAGNGSQTNIMCTQPRRISAITVAERVANERGERLGYSVGYQIRLEKVMPRSSASILYCTTGVLLQYMHGDPLLTKVSTVIVDEIHERNTVSDFVITLLKDIVPLRPDLKVILMSATLNADRFSTYFNNCPTVHIPGFTYPVDEYYLEDILEEVPFKFPPSSGAKMKKAMKELSTDDNLFMEAYYRDLEHSGKYSRKTIDSIKNPESNEISLQLIADLVKHICTRLGQGAILVFLPGWDKISALNKLLTQSGKFPPHRYRIIPLHSLMPTANQKKVFDRPPRGMRKIVLATNIAETSITIDDVVYVIDCGKIKIKNFDVDGNVSTLKEEWVSLANARQRRGRAGRVQEGVCFHMYCRGREMLLQKDMLPEILRTRLEEVILQGKILQVGKIGPFLGKVMDPPSERAVELSLNLLTSMNALDSDENLTPLGFHLASLPIDPQAGKMLLYASLFSILDPITSIAAALSYKDPFVIPMGQEREVDKVRQSFDSGHKSDHLILSKVIAQYEKANCSGNGWSYANSNFMSQNVLDQLGDMKKQFCSLLHDMKFAHNDRVNSEENNVNTRNISLVRAIVCAGLFPNVAIVEKCKKVGKSERLITSVSTIDSQKVQFHPKSIFASTSEYPSQFVVYFEKLKSSKIYLYDSTLVFPMSLIFFSHDIKIFNKVDHKVIKLEENLHFRCSNELAALIVELRAWLDWLLEYKTCHPGVTDWAAGSDESLILKAVIDLITSDEAAALKEEEVDDEEDEERFDESDGEASDASIESINFEDL</sequence>
<dbReference type="FunFam" id="1.20.120.1080:FF:000002">
    <property type="entry name" value="Putative ATP-dependent RNA helicase DHX36"/>
    <property type="match status" value="1"/>
</dbReference>
<dbReference type="GO" id="GO:0016787">
    <property type="term" value="F:hydrolase activity"/>
    <property type="evidence" value="ECO:0007669"/>
    <property type="project" value="UniProtKB-KW"/>
</dbReference>
<dbReference type="SMART" id="SM00847">
    <property type="entry name" value="HA2"/>
    <property type="match status" value="1"/>
</dbReference>
<keyword evidence="6" id="KW-0067">ATP-binding</keyword>
<evidence type="ECO:0000256" key="6">
    <source>
        <dbReference type="ARBA" id="ARBA00022840"/>
    </source>
</evidence>
<feature type="domain" description="Helicase ATP-binding" evidence="9">
    <location>
        <begin position="202"/>
        <end position="370"/>
    </location>
</feature>
<dbReference type="Pfam" id="PF04408">
    <property type="entry name" value="WHD_HA2"/>
    <property type="match status" value="1"/>
</dbReference>
<accession>A0A146M0C8</accession>
<reference evidence="11" key="1">
    <citation type="journal article" date="2016" name="Gigascience">
        <title>De novo construction of an expanded transcriptome assembly for the western tarnished plant bug, Lygus hesperus.</title>
        <authorList>
            <person name="Tassone E.E."/>
            <person name="Geib S.M."/>
            <person name="Hall B."/>
            <person name="Fabrick J.A."/>
            <person name="Brent C.S."/>
            <person name="Hull J.J."/>
        </authorList>
    </citation>
    <scope>NUCLEOTIDE SEQUENCE</scope>
</reference>
<dbReference type="InterPro" id="IPR007502">
    <property type="entry name" value="Helicase-assoc_dom"/>
</dbReference>
<name>A0A146M0C8_LYGHE</name>
<keyword evidence="5 11" id="KW-0347">Helicase</keyword>
<dbReference type="GO" id="GO:0051880">
    <property type="term" value="F:G-quadruplex DNA binding"/>
    <property type="evidence" value="ECO:0007669"/>
    <property type="project" value="TreeGrafter"/>
</dbReference>
<evidence type="ECO:0000256" key="7">
    <source>
        <dbReference type="ARBA" id="ARBA00022884"/>
    </source>
</evidence>
<dbReference type="PROSITE" id="PS51192">
    <property type="entry name" value="HELICASE_ATP_BIND_1"/>
    <property type="match status" value="1"/>
</dbReference>
<organism evidence="11">
    <name type="scientific">Lygus hesperus</name>
    <name type="common">Western plant bug</name>
    <dbReference type="NCBI Taxonomy" id="30085"/>
    <lineage>
        <taxon>Eukaryota</taxon>
        <taxon>Metazoa</taxon>
        <taxon>Ecdysozoa</taxon>
        <taxon>Arthropoda</taxon>
        <taxon>Hexapoda</taxon>
        <taxon>Insecta</taxon>
        <taxon>Pterygota</taxon>
        <taxon>Neoptera</taxon>
        <taxon>Paraneoptera</taxon>
        <taxon>Hemiptera</taxon>
        <taxon>Heteroptera</taxon>
        <taxon>Panheteroptera</taxon>
        <taxon>Cimicomorpha</taxon>
        <taxon>Miridae</taxon>
        <taxon>Mirini</taxon>
        <taxon>Lygus</taxon>
    </lineage>
</organism>
<evidence type="ECO:0000256" key="8">
    <source>
        <dbReference type="SAM" id="MobiDB-lite"/>
    </source>
</evidence>
<evidence type="ECO:0000256" key="5">
    <source>
        <dbReference type="ARBA" id="ARBA00022806"/>
    </source>
</evidence>
<comment type="similarity">
    <text evidence="1">Belongs to the DEAD box helicase family. DEAH subfamily.</text>
</comment>
<dbReference type="InterPro" id="IPR001650">
    <property type="entry name" value="Helicase_C-like"/>
</dbReference>
<dbReference type="FunFam" id="3.40.50.300:FF:000284">
    <property type="entry name" value="probable ATP-dependent RNA helicase YTHDC2"/>
    <property type="match status" value="1"/>
</dbReference>
<dbReference type="GO" id="GO:0005737">
    <property type="term" value="C:cytoplasm"/>
    <property type="evidence" value="ECO:0007669"/>
    <property type="project" value="TreeGrafter"/>
</dbReference>
<dbReference type="GO" id="GO:0005634">
    <property type="term" value="C:nucleus"/>
    <property type="evidence" value="ECO:0007669"/>
    <property type="project" value="TreeGrafter"/>
</dbReference>
<dbReference type="GO" id="GO:0003724">
    <property type="term" value="F:RNA helicase activity"/>
    <property type="evidence" value="ECO:0007669"/>
    <property type="project" value="UniProtKB-EC"/>
</dbReference>
<dbReference type="EMBL" id="GDHC01006167">
    <property type="protein sequence ID" value="JAQ12462.1"/>
    <property type="molecule type" value="Transcribed_RNA"/>
</dbReference>
<feature type="region of interest" description="Disordered" evidence="8">
    <location>
        <begin position="1"/>
        <end position="40"/>
    </location>
</feature>
<gene>
    <name evidence="11" type="primary">DHX36_0</name>
    <name evidence="11" type="ORF">g.86930</name>
</gene>
<feature type="region of interest" description="Disordered" evidence="8">
    <location>
        <begin position="969"/>
        <end position="1003"/>
    </location>
</feature>
<dbReference type="Gene3D" id="1.20.120.1080">
    <property type="match status" value="1"/>
</dbReference>
<dbReference type="InterPro" id="IPR014001">
    <property type="entry name" value="Helicase_ATP-bd"/>
</dbReference>
<dbReference type="PROSITE" id="PS51194">
    <property type="entry name" value="HELICASE_CTER"/>
    <property type="match status" value="1"/>
</dbReference>
<dbReference type="SMART" id="SM00487">
    <property type="entry name" value="DEXDc"/>
    <property type="match status" value="1"/>
</dbReference>
<dbReference type="InterPro" id="IPR011709">
    <property type="entry name" value="DEAD-box_helicase_OB_fold"/>
</dbReference>
<evidence type="ECO:0000256" key="4">
    <source>
        <dbReference type="ARBA" id="ARBA00022801"/>
    </source>
</evidence>
<evidence type="ECO:0000256" key="2">
    <source>
        <dbReference type="ARBA" id="ARBA00012552"/>
    </source>
</evidence>
<dbReference type="Gene3D" id="3.40.50.300">
    <property type="entry name" value="P-loop containing nucleotide triphosphate hydrolases"/>
    <property type="match status" value="2"/>
</dbReference>
<dbReference type="EC" id="3.6.4.13" evidence="2"/>
<evidence type="ECO:0000256" key="3">
    <source>
        <dbReference type="ARBA" id="ARBA00022741"/>
    </source>
</evidence>
<feature type="compositionally biased region" description="Basic residues" evidence="8">
    <location>
        <begin position="1"/>
        <end position="10"/>
    </location>
</feature>
<dbReference type="Pfam" id="PF00271">
    <property type="entry name" value="Helicase_C"/>
    <property type="match status" value="1"/>
</dbReference>
<dbReference type="InterPro" id="IPR011545">
    <property type="entry name" value="DEAD/DEAH_box_helicase_dom"/>
</dbReference>
<feature type="compositionally biased region" description="Acidic residues" evidence="8">
    <location>
        <begin position="972"/>
        <end position="990"/>
    </location>
</feature>
<protein>
    <recommendedName>
        <fullName evidence="2">RNA helicase</fullName>
        <ecNumber evidence="2">3.6.4.13</ecNumber>
    </recommendedName>
</protein>
<dbReference type="PANTHER" id="PTHR18934:SF237">
    <property type="entry name" value="ATP-DEPENDENT DNA_RNA HELICASE DHX36"/>
    <property type="match status" value="1"/>
</dbReference>
<dbReference type="InterPro" id="IPR002464">
    <property type="entry name" value="DNA/RNA_helicase_DEAH_CS"/>
</dbReference>
<evidence type="ECO:0000259" key="9">
    <source>
        <dbReference type="PROSITE" id="PS51192"/>
    </source>
</evidence>
<evidence type="ECO:0000259" key="10">
    <source>
        <dbReference type="PROSITE" id="PS51194"/>
    </source>
</evidence>